<dbReference type="InterPro" id="IPR045299">
    <property type="entry name" value="Complex1_LYR_NDUFA6_LYRM6"/>
</dbReference>
<keyword evidence="8" id="KW-0472">Membrane</keyword>
<keyword evidence="6" id="KW-0249">Electron transport</keyword>
<dbReference type="InterPro" id="IPR008011">
    <property type="entry name" value="Complex1_LYR_dom"/>
</dbReference>
<feature type="domain" description="Complex 1 LYR protein" evidence="9">
    <location>
        <begin position="23"/>
        <end position="83"/>
    </location>
</feature>
<evidence type="ECO:0000256" key="5">
    <source>
        <dbReference type="ARBA" id="ARBA00022792"/>
    </source>
</evidence>
<dbReference type="EMBL" id="KN832974">
    <property type="protein sequence ID" value="KIM90007.1"/>
    <property type="molecule type" value="Genomic_DNA"/>
</dbReference>
<organism evidence="10 11">
    <name type="scientific">Piloderma croceum (strain F 1598)</name>
    <dbReference type="NCBI Taxonomy" id="765440"/>
    <lineage>
        <taxon>Eukaryota</taxon>
        <taxon>Fungi</taxon>
        <taxon>Dikarya</taxon>
        <taxon>Basidiomycota</taxon>
        <taxon>Agaricomycotina</taxon>
        <taxon>Agaricomycetes</taxon>
        <taxon>Agaricomycetidae</taxon>
        <taxon>Atheliales</taxon>
        <taxon>Atheliaceae</taxon>
        <taxon>Piloderma</taxon>
    </lineage>
</organism>
<dbReference type="InterPro" id="IPR016488">
    <property type="entry name" value="NADH_Ub_cplx-1_asu_su-6"/>
</dbReference>
<dbReference type="CDD" id="cd20266">
    <property type="entry name" value="Complex1_LYR_NDUFA6_LYRM6"/>
    <property type="match status" value="1"/>
</dbReference>
<evidence type="ECO:0000256" key="3">
    <source>
        <dbReference type="ARBA" id="ARBA00022448"/>
    </source>
</evidence>
<dbReference type="GO" id="GO:0005743">
    <property type="term" value="C:mitochondrial inner membrane"/>
    <property type="evidence" value="ECO:0007669"/>
    <property type="project" value="UniProtKB-SubCell"/>
</dbReference>
<keyword evidence="5" id="KW-0999">Mitochondrion inner membrane</keyword>
<dbReference type="Pfam" id="PF05347">
    <property type="entry name" value="Complex1_LYR"/>
    <property type="match status" value="1"/>
</dbReference>
<name>A0A0C3CJU5_PILCF</name>
<dbReference type="HOGENOM" id="CLU_111660_2_0_1"/>
<evidence type="ECO:0000313" key="10">
    <source>
        <dbReference type="EMBL" id="KIM90007.1"/>
    </source>
</evidence>
<dbReference type="PANTHER" id="PTHR12964:SF0">
    <property type="entry name" value="NADH DEHYDROGENASE [UBIQUINONE] 1 ALPHA SUBCOMPLEX SUBUNIT 6"/>
    <property type="match status" value="1"/>
</dbReference>
<comment type="similarity">
    <text evidence="2">Belongs to the complex I LYR family.</text>
</comment>
<evidence type="ECO:0000256" key="6">
    <source>
        <dbReference type="ARBA" id="ARBA00022982"/>
    </source>
</evidence>
<protein>
    <recommendedName>
        <fullName evidence="9">Complex 1 LYR protein domain-containing protein</fullName>
    </recommendedName>
</protein>
<dbReference type="AlphaFoldDB" id="A0A0C3CJU5"/>
<evidence type="ECO:0000256" key="2">
    <source>
        <dbReference type="ARBA" id="ARBA00009508"/>
    </source>
</evidence>
<reference evidence="10 11" key="1">
    <citation type="submission" date="2014-04" db="EMBL/GenBank/DDBJ databases">
        <authorList>
            <consortium name="DOE Joint Genome Institute"/>
            <person name="Kuo A."/>
            <person name="Tarkka M."/>
            <person name="Buscot F."/>
            <person name="Kohler A."/>
            <person name="Nagy L.G."/>
            <person name="Floudas D."/>
            <person name="Copeland A."/>
            <person name="Barry K.W."/>
            <person name="Cichocki N."/>
            <person name="Veneault-Fourrey C."/>
            <person name="LaButti K."/>
            <person name="Lindquist E.A."/>
            <person name="Lipzen A."/>
            <person name="Lundell T."/>
            <person name="Morin E."/>
            <person name="Murat C."/>
            <person name="Sun H."/>
            <person name="Tunlid A."/>
            <person name="Henrissat B."/>
            <person name="Grigoriev I.V."/>
            <person name="Hibbett D.S."/>
            <person name="Martin F."/>
            <person name="Nordberg H.P."/>
            <person name="Cantor M.N."/>
            <person name="Hua S.X."/>
        </authorList>
    </citation>
    <scope>NUCLEOTIDE SEQUENCE [LARGE SCALE GENOMIC DNA]</scope>
    <source>
        <strain evidence="10 11">F 1598</strain>
    </source>
</reference>
<dbReference type="Proteomes" id="UP000054166">
    <property type="component" value="Unassembled WGS sequence"/>
</dbReference>
<keyword evidence="4" id="KW-0679">Respiratory chain</keyword>
<evidence type="ECO:0000256" key="7">
    <source>
        <dbReference type="ARBA" id="ARBA00023128"/>
    </source>
</evidence>
<gene>
    <name evidence="10" type="ORF">PILCRDRAFT_812803</name>
</gene>
<keyword evidence="3" id="KW-0813">Transport</keyword>
<dbReference type="PANTHER" id="PTHR12964">
    <property type="entry name" value="NADH-UBIQUINONE OXIDOREDUCTASE B14 SUBUNIT"/>
    <property type="match status" value="1"/>
</dbReference>
<proteinExistence type="inferred from homology"/>
<dbReference type="GO" id="GO:0045271">
    <property type="term" value="C:respiratory chain complex I"/>
    <property type="evidence" value="ECO:0007669"/>
    <property type="project" value="InterPro"/>
</dbReference>
<reference evidence="11" key="2">
    <citation type="submission" date="2015-01" db="EMBL/GenBank/DDBJ databases">
        <title>Evolutionary Origins and Diversification of the Mycorrhizal Mutualists.</title>
        <authorList>
            <consortium name="DOE Joint Genome Institute"/>
            <consortium name="Mycorrhizal Genomics Consortium"/>
            <person name="Kohler A."/>
            <person name="Kuo A."/>
            <person name="Nagy L.G."/>
            <person name="Floudas D."/>
            <person name="Copeland A."/>
            <person name="Barry K.W."/>
            <person name="Cichocki N."/>
            <person name="Veneault-Fourrey C."/>
            <person name="LaButti K."/>
            <person name="Lindquist E.A."/>
            <person name="Lipzen A."/>
            <person name="Lundell T."/>
            <person name="Morin E."/>
            <person name="Murat C."/>
            <person name="Riley R."/>
            <person name="Ohm R."/>
            <person name="Sun H."/>
            <person name="Tunlid A."/>
            <person name="Henrissat B."/>
            <person name="Grigoriev I.V."/>
            <person name="Hibbett D.S."/>
            <person name="Martin F."/>
        </authorList>
    </citation>
    <scope>NUCLEOTIDE SEQUENCE [LARGE SCALE GENOMIC DNA]</scope>
    <source>
        <strain evidence="11">F 1598</strain>
    </source>
</reference>
<evidence type="ECO:0000256" key="8">
    <source>
        <dbReference type="ARBA" id="ARBA00023136"/>
    </source>
</evidence>
<comment type="subcellular location">
    <subcellularLocation>
        <location evidence="1">Mitochondrion inner membrane</location>
        <topology evidence="1">Peripheral membrane protein</topology>
        <orientation evidence="1">Matrix side</orientation>
    </subcellularLocation>
</comment>
<dbReference type="GO" id="GO:0006979">
    <property type="term" value="P:response to oxidative stress"/>
    <property type="evidence" value="ECO:0007669"/>
    <property type="project" value="TreeGrafter"/>
</dbReference>
<sequence>MTTIASRLAQTSFTSSSPAEARQRALYLYRAWCRSSQEVVDIYAINASAAQIRHAIRRRFEQNRHITDPRAIDVLLLKGWQEYQETMNVWKQRDHILGILLEDQGASRPPRSFLQKFYEGKDEDAVLPAASGTY</sequence>
<evidence type="ECO:0000259" key="9">
    <source>
        <dbReference type="Pfam" id="PF05347"/>
    </source>
</evidence>
<evidence type="ECO:0000256" key="4">
    <source>
        <dbReference type="ARBA" id="ARBA00022660"/>
    </source>
</evidence>
<evidence type="ECO:0000256" key="1">
    <source>
        <dbReference type="ARBA" id="ARBA00004443"/>
    </source>
</evidence>
<accession>A0A0C3CJU5</accession>
<dbReference type="InParanoid" id="A0A0C3CJU5"/>
<keyword evidence="11" id="KW-1185">Reference proteome</keyword>
<dbReference type="STRING" id="765440.A0A0C3CJU5"/>
<dbReference type="OrthoDB" id="14535at2759"/>
<evidence type="ECO:0000313" key="11">
    <source>
        <dbReference type="Proteomes" id="UP000054166"/>
    </source>
</evidence>
<keyword evidence="7" id="KW-0496">Mitochondrion</keyword>